<proteinExistence type="predicted"/>
<dbReference type="InterPro" id="IPR048046">
    <property type="entry name" value="Transpos_IS607"/>
</dbReference>
<feature type="domain" description="Resolvase/invertase-type recombinase catalytic" evidence="1">
    <location>
        <begin position="1"/>
        <end position="107"/>
    </location>
</feature>
<evidence type="ECO:0000259" key="1">
    <source>
        <dbReference type="SMART" id="SM00857"/>
    </source>
</evidence>
<dbReference type="Pfam" id="PF00239">
    <property type="entry name" value="Resolvase"/>
    <property type="match status" value="1"/>
</dbReference>
<dbReference type="InterPro" id="IPR036162">
    <property type="entry name" value="Resolvase-like_N_sf"/>
</dbReference>
<gene>
    <name evidence="2" type="ORF">EAL2_c15720</name>
</gene>
<dbReference type="STRING" id="1286171.EAL2_c15720"/>
<dbReference type="GO" id="GO:0000150">
    <property type="term" value="F:DNA strand exchange activity"/>
    <property type="evidence" value="ECO:0007669"/>
    <property type="project" value="InterPro"/>
</dbReference>
<evidence type="ECO:0000313" key="3">
    <source>
        <dbReference type="Proteomes" id="UP000019591"/>
    </source>
</evidence>
<dbReference type="SMART" id="SM00857">
    <property type="entry name" value="Resolvase"/>
    <property type="match status" value="1"/>
</dbReference>
<keyword evidence="3" id="KW-1185">Reference proteome</keyword>
<dbReference type="KEGG" id="eac:EAL2_c15720"/>
<dbReference type="HOGENOM" id="CLU_082093_4_0_9"/>
<dbReference type="InterPro" id="IPR006119">
    <property type="entry name" value="Resolv_N"/>
</dbReference>
<evidence type="ECO:0000313" key="2">
    <source>
        <dbReference type="EMBL" id="AHM56867.1"/>
    </source>
</evidence>
<dbReference type="NCBIfam" id="NF033518">
    <property type="entry name" value="transpos_IS607"/>
    <property type="match status" value="1"/>
</dbReference>
<dbReference type="EMBL" id="CP007452">
    <property type="protein sequence ID" value="AHM56867.1"/>
    <property type="molecule type" value="Genomic_DNA"/>
</dbReference>
<dbReference type="eggNOG" id="COG2452">
    <property type="taxonomic scope" value="Bacteria"/>
</dbReference>
<dbReference type="PATRIC" id="fig|1286171.3.peg.1522"/>
<name>W8TKX8_PEPAC</name>
<sequence>MKNQVQFLRDYANASGIILDEVIEDYGSGLNYNRKKWNKLIDECMTNEIESIIITHKDRFVRFGYDWFERFLSKFDVKLIVVNNESLSPQEELVQDIISILHVFGFRIYGLRKYKKKIREDEEIEKSLQDRN</sequence>
<dbReference type="InterPro" id="IPR051491">
    <property type="entry name" value="Recombinase/Transposase-rel"/>
</dbReference>
<dbReference type="AlphaFoldDB" id="W8TKX8"/>
<dbReference type="Gene3D" id="1.10.287.2170">
    <property type="match status" value="1"/>
</dbReference>
<dbReference type="SUPFAM" id="SSF53041">
    <property type="entry name" value="Resolvase-like"/>
    <property type="match status" value="1"/>
</dbReference>
<dbReference type="GO" id="GO:0003677">
    <property type="term" value="F:DNA binding"/>
    <property type="evidence" value="ECO:0007669"/>
    <property type="project" value="InterPro"/>
</dbReference>
<dbReference type="Proteomes" id="UP000019591">
    <property type="component" value="Chromosome"/>
</dbReference>
<protein>
    <submittedName>
        <fullName evidence="2">Transcriptional regulator, MerR family</fullName>
    </submittedName>
</protein>
<organism evidence="2 3">
    <name type="scientific">Peptoclostridium acidaminophilum DSM 3953</name>
    <dbReference type="NCBI Taxonomy" id="1286171"/>
    <lineage>
        <taxon>Bacteria</taxon>
        <taxon>Bacillati</taxon>
        <taxon>Bacillota</taxon>
        <taxon>Clostridia</taxon>
        <taxon>Peptostreptococcales</taxon>
        <taxon>Peptoclostridiaceae</taxon>
        <taxon>Peptoclostridium</taxon>
    </lineage>
</organism>
<reference evidence="2 3" key="1">
    <citation type="journal article" date="2014" name="Genome Announc.">
        <title>Complete Genome Sequence of Amino Acid-Utilizing Eubacterium acidaminophilum al-2 (DSM 3953).</title>
        <authorList>
            <person name="Poehlein A."/>
            <person name="Andreesen J.R."/>
            <person name="Daniel R."/>
        </authorList>
    </citation>
    <scope>NUCLEOTIDE SEQUENCE [LARGE SCALE GENOMIC DNA]</scope>
    <source>
        <strain evidence="2 3">DSM 3953</strain>
    </source>
</reference>
<dbReference type="PANTHER" id="PTHR36172">
    <property type="match status" value="1"/>
</dbReference>
<accession>W8TKX8</accession>
<dbReference type="Gene3D" id="3.40.50.1390">
    <property type="entry name" value="Resolvase, N-terminal catalytic domain"/>
    <property type="match status" value="1"/>
</dbReference>
<dbReference type="PANTHER" id="PTHR36172:SF1">
    <property type="entry name" value="RESOLVASE-RELATED"/>
    <property type="match status" value="1"/>
</dbReference>